<dbReference type="Gene3D" id="1.20.120.160">
    <property type="entry name" value="HPT domain"/>
    <property type="match status" value="1"/>
</dbReference>
<evidence type="ECO:0000256" key="5">
    <source>
        <dbReference type="ARBA" id="ARBA00022553"/>
    </source>
</evidence>
<dbReference type="PANTHER" id="PTHR45339">
    <property type="entry name" value="HYBRID SIGNAL TRANSDUCTION HISTIDINE KINASE J"/>
    <property type="match status" value="1"/>
</dbReference>
<dbReference type="SUPFAM" id="SSF52172">
    <property type="entry name" value="CheY-like"/>
    <property type="match status" value="1"/>
</dbReference>
<dbReference type="Pfam" id="PF00512">
    <property type="entry name" value="HisKA"/>
    <property type="match status" value="1"/>
</dbReference>
<dbReference type="Gene3D" id="3.30.565.10">
    <property type="entry name" value="Histidine kinase-like ATPase, C-terminal domain"/>
    <property type="match status" value="1"/>
</dbReference>
<dbReference type="PROSITE" id="PS50109">
    <property type="entry name" value="HIS_KIN"/>
    <property type="match status" value="1"/>
</dbReference>
<feature type="domain" description="Response regulatory" evidence="18">
    <location>
        <begin position="847"/>
        <end position="966"/>
    </location>
</feature>
<feature type="chain" id="PRO_5011537346" description="histidine kinase" evidence="16">
    <location>
        <begin position="22"/>
        <end position="1085"/>
    </location>
</feature>
<dbReference type="InterPro" id="IPR001638">
    <property type="entry name" value="Solute-binding_3/MltF_N"/>
</dbReference>
<dbReference type="InterPro" id="IPR036890">
    <property type="entry name" value="HATPase_C_sf"/>
</dbReference>
<keyword evidence="10" id="KW-1133">Transmembrane helix</keyword>
<evidence type="ECO:0000256" key="1">
    <source>
        <dbReference type="ARBA" id="ARBA00000085"/>
    </source>
</evidence>
<evidence type="ECO:0000256" key="7">
    <source>
        <dbReference type="ARBA" id="ARBA00022729"/>
    </source>
</evidence>
<protein>
    <recommendedName>
        <fullName evidence="3">histidine kinase</fullName>
        <ecNumber evidence="3">2.7.13.3</ecNumber>
    </recommendedName>
</protein>
<feature type="modified residue" description="Phosphohistidine" evidence="13">
    <location>
        <position position="1025"/>
    </location>
</feature>
<keyword evidence="12" id="KW-0472">Membrane</keyword>
<evidence type="ECO:0000256" key="11">
    <source>
        <dbReference type="ARBA" id="ARBA00023012"/>
    </source>
</evidence>
<evidence type="ECO:0000259" key="18">
    <source>
        <dbReference type="PROSITE" id="PS50110"/>
    </source>
</evidence>
<dbReference type="SMART" id="SM00448">
    <property type="entry name" value="REC"/>
    <property type="match status" value="1"/>
</dbReference>
<dbReference type="InterPro" id="IPR003661">
    <property type="entry name" value="HisK_dim/P_dom"/>
</dbReference>
<sequence>MNKGALLCLLLAMLPALPAHSEAHSESRHLLARALSAAPPLTLAASDRQWLAERGRLVLGSSRPDYPPFDINNSQSDYEGLSADYAGLIGEQLGVPVQVRRYPSREQALAALRAGEIDLLGSSNAFEANDAHLALSLPYADDLPVIVTRKNQALRDGDDLAELRLAMVDHYLPIQAVRRLYPRARLELYRSTLAGVAAVALGQADAYLGDAISTDYAIAKGFQQTVKVDHFVKAPASSFAFALNQDNLRLLQLVDLALGRIADSERLNILRRWAGGSTSLLLDRRLDALTQEERDWIAQHRQVSVMINTTLAPLSFTDAQQQPRGIALNLLERIGLRTGLRFKVVESESFEEMVEQVAQGKANMIGAIGYGEHRAQRLRYTRPYMISPRVVVTRRDAPPLEPQQPLKGLRVALLRGSPLREGLEREYGELRIVEVENPLQLMEAVANGNADVALGSHINASYFINQVFKDRLRIAGLYGDEPALATFAVGPAQPQLQAILDKALLSIPPDELEQLVSQWRTNAAVSDIPWRNYRTLALQVLVLAALLLAGVVFWNTYLRKLIHQRSEAQRALQEQLALSRGLLEQLRQAKDDAEQASRAKSTFLAVMSHEIRTPMNAVIGLLEMALEDSQHGHSDRQALEAAHGSALGLLDLIGDVLDISRIESGHMTLQPVACDLVALIHSTLRVFEGSANLKGLVMTALLPDSPTWLLVDPLRFKQVLSNLVSNAIKFTDQGHIEVSLTIAPVDGGMFEITLQIKDSGVGISSIDQARLFTSFSQVDGRQARQGAGLGLVISRELCELMGGELNMNSIEGLGTQVAVHLTLPGAAPPGTETTGNALIEPGAGPLQVLIVDDYPANLLLLDKQLRSLGHQVTLAEQGKAALSLWQDGRFDVVITDCSMPVMDGHELTRQIRAREREANLPAVRIIGVTANAQAEERQRCLDNGMDECLFKPIGLQALKACLPLATEAPRASGFDLAQLRHLTQDDDRLVKRLLEQLAQSSAEDLQALHALGDNPSGAALAPVVHRVKGGARMLKVKGVRQDCEALEQAIAQGQPVEKGLAQLRASLHTLELELRQSLSAIEGSN</sequence>
<name>A0A1H9QEQ9_9PSED</name>
<dbReference type="GO" id="GO:0005886">
    <property type="term" value="C:plasma membrane"/>
    <property type="evidence" value="ECO:0007669"/>
    <property type="project" value="UniProtKB-SubCell"/>
</dbReference>
<dbReference type="EC" id="2.7.13.3" evidence="3"/>
<reference evidence="20 21" key="1">
    <citation type="submission" date="2016-10" db="EMBL/GenBank/DDBJ databases">
        <authorList>
            <person name="de Groot N.N."/>
        </authorList>
    </citation>
    <scope>NUCLEOTIDE SEQUENCE [LARGE SCALE GENOMIC DNA]</scope>
    <source>
        <strain evidence="20 21">LMG 27941</strain>
    </source>
</reference>
<dbReference type="InterPro" id="IPR049870">
    <property type="entry name" value="BvgS-like_periplasmic1"/>
</dbReference>
<evidence type="ECO:0000256" key="14">
    <source>
        <dbReference type="PROSITE-ProRule" id="PRU00169"/>
    </source>
</evidence>
<dbReference type="SMART" id="SM00388">
    <property type="entry name" value="HisKA"/>
    <property type="match status" value="1"/>
</dbReference>
<dbReference type="CDD" id="cd13705">
    <property type="entry name" value="PBP2_BvgS_D1"/>
    <property type="match status" value="1"/>
</dbReference>
<evidence type="ECO:0000256" key="13">
    <source>
        <dbReference type="PROSITE-ProRule" id="PRU00110"/>
    </source>
</evidence>
<keyword evidence="11" id="KW-0902">Two-component regulatory system</keyword>
<dbReference type="GO" id="GO:0005524">
    <property type="term" value="F:ATP binding"/>
    <property type="evidence" value="ECO:0007669"/>
    <property type="project" value="UniProtKB-KW"/>
</dbReference>
<evidence type="ECO:0000256" key="3">
    <source>
        <dbReference type="ARBA" id="ARBA00012438"/>
    </source>
</evidence>
<dbReference type="Gene3D" id="3.40.190.10">
    <property type="entry name" value="Periplasmic binding protein-like II"/>
    <property type="match status" value="4"/>
</dbReference>
<dbReference type="SUPFAM" id="SSF53850">
    <property type="entry name" value="Periplasmic binding protein-like II"/>
    <property type="match status" value="2"/>
</dbReference>
<feature type="domain" description="Histidine kinase" evidence="17">
    <location>
        <begin position="606"/>
        <end position="825"/>
    </location>
</feature>
<dbReference type="InterPro" id="IPR011006">
    <property type="entry name" value="CheY-like_superfamily"/>
</dbReference>
<dbReference type="InterPro" id="IPR005467">
    <property type="entry name" value="His_kinase_dom"/>
</dbReference>
<evidence type="ECO:0000256" key="8">
    <source>
        <dbReference type="ARBA" id="ARBA00022741"/>
    </source>
</evidence>
<dbReference type="SMART" id="SM00062">
    <property type="entry name" value="PBPb"/>
    <property type="match status" value="2"/>
</dbReference>
<dbReference type="RefSeq" id="WP_094012013.1">
    <property type="nucleotide sequence ID" value="NZ_FOEQ01000009.1"/>
</dbReference>
<dbReference type="SMART" id="SM00387">
    <property type="entry name" value="HATPase_c"/>
    <property type="match status" value="1"/>
</dbReference>
<dbReference type="InterPro" id="IPR003594">
    <property type="entry name" value="HATPase_dom"/>
</dbReference>
<evidence type="ECO:0000256" key="12">
    <source>
        <dbReference type="ARBA" id="ARBA00023136"/>
    </source>
</evidence>
<feature type="coiled-coil region" evidence="15">
    <location>
        <begin position="558"/>
        <end position="599"/>
    </location>
</feature>
<dbReference type="Gene3D" id="3.40.50.2300">
    <property type="match status" value="1"/>
</dbReference>
<dbReference type="InterPro" id="IPR036097">
    <property type="entry name" value="HisK_dim/P_sf"/>
</dbReference>
<accession>A0A1H9QEQ9</accession>
<dbReference type="GO" id="GO:0000155">
    <property type="term" value="F:phosphorelay sensor kinase activity"/>
    <property type="evidence" value="ECO:0007669"/>
    <property type="project" value="InterPro"/>
</dbReference>
<dbReference type="PRINTS" id="PR00344">
    <property type="entry name" value="BCTRLSENSOR"/>
</dbReference>
<dbReference type="AlphaFoldDB" id="A0A1H9QEQ9"/>
<comment type="catalytic activity">
    <reaction evidence="1">
        <text>ATP + protein L-histidine = ADP + protein N-phospho-L-histidine.</text>
        <dbReference type="EC" id="2.7.13.3"/>
    </reaction>
</comment>
<feature type="domain" description="HPt" evidence="19">
    <location>
        <begin position="986"/>
        <end position="1081"/>
    </location>
</feature>
<keyword evidence="5 14" id="KW-0597">Phosphoprotein</keyword>
<dbReference type="Pfam" id="PF02518">
    <property type="entry name" value="HATPase_c"/>
    <property type="match status" value="1"/>
</dbReference>
<evidence type="ECO:0000256" key="2">
    <source>
        <dbReference type="ARBA" id="ARBA00004651"/>
    </source>
</evidence>
<dbReference type="InterPro" id="IPR001789">
    <property type="entry name" value="Sig_transdc_resp-reg_receiver"/>
</dbReference>
<evidence type="ECO:0000256" key="16">
    <source>
        <dbReference type="SAM" id="SignalP"/>
    </source>
</evidence>
<dbReference type="Pfam" id="PF00497">
    <property type="entry name" value="SBP_bac_3"/>
    <property type="match status" value="2"/>
</dbReference>
<dbReference type="CDD" id="cd13707">
    <property type="entry name" value="PBP2_BvgS_D2"/>
    <property type="match status" value="1"/>
</dbReference>
<keyword evidence="4" id="KW-1003">Cell membrane</keyword>
<dbReference type="SUPFAM" id="SSF47384">
    <property type="entry name" value="Homodimeric domain of signal transducing histidine kinase"/>
    <property type="match status" value="1"/>
</dbReference>
<evidence type="ECO:0000256" key="9">
    <source>
        <dbReference type="ARBA" id="ARBA00022840"/>
    </source>
</evidence>
<dbReference type="Proteomes" id="UP000199221">
    <property type="component" value="Unassembled WGS sequence"/>
</dbReference>
<evidence type="ECO:0000259" key="19">
    <source>
        <dbReference type="PROSITE" id="PS50894"/>
    </source>
</evidence>
<evidence type="ECO:0000313" key="21">
    <source>
        <dbReference type="Proteomes" id="UP000199221"/>
    </source>
</evidence>
<evidence type="ECO:0000259" key="17">
    <source>
        <dbReference type="PROSITE" id="PS50109"/>
    </source>
</evidence>
<dbReference type="InterPro" id="IPR036641">
    <property type="entry name" value="HPT_dom_sf"/>
</dbReference>
<dbReference type="SUPFAM" id="SSF55874">
    <property type="entry name" value="ATPase domain of HSP90 chaperone/DNA topoisomerase II/histidine kinase"/>
    <property type="match status" value="1"/>
</dbReference>
<feature type="modified residue" description="4-aspartylphosphate" evidence="14">
    <location>
        <position position="896"/>
    </location>
</feature>
<evidence type="ECO:0000256" key="15">
    <source>
        <dbReference type="SAM" id="Coils"/>
    </source>
</evidence>
<keyword evidence="20" id="KW-0418">Kinase</keyword>
<dbReference type="InterPro" id="IPR008207">
    <property type="entry name" value="Sig_transdc_His_kin_Hpt_dom"/>
</dbReference>
<dbReference type="Pfam" id="PF01627">
    <property type="entry name" value="Hpt"/>
    <property type="match status" value="1"/>
</dbReference>
<dbReference type="Pfam" id="PF00072">
    <property type="entry name" value="Response_reg"/>
    <property type="match status" value="1"/>
</dbReference>
<dbReference type="InterPro" id="IPR049871">
    <property type="entry name" value="BvgS-like_periplasmic2"/>
</dbReference>
<dbReference type="SUPFAM" id="SSF47226">
    <property type="entry name" value="Histidine-containing phosphotransfer domain, HPT domain"/>
    <property type="match status" value="1"/>
</dbReference>
<proteinExistence type="predicted"/>
<dbReference type="InterPro" id="IPR004358">
    <property type="entry name" value="Sig_transdc_His_kin-like_C"/>
</dbReference>
<keyword evidence="20" id="KW-0808">Transferase</keyword>
<evidence type="ECO:0000313" key="20">
    <source>
        <dbReference type="EMBL" id="SER58359.1"/>
    </source>
</evidence>
<dbReference type="CDD" id="cd00082">
    <property type="entry name" value="HisKA"/>
    <property type="match status" value="1"/>
</dbReference>
<dbReference type="CDD" id="cd16922">
    <property type="entry name" value="HATPase_EvgS-ArcB-TorS-like"/>
    <property type="match status" value="1"/>
</dbReference>
<dbReference type="PANTHER" id="PTHR45339:SF1">
    <property type="entry name" value="HYBRID SIGNAL TRANSDUCTION HISTIDINE KINASE J"/>
    <property type="match status" value="1"/>
</dbReference>
<keyword evidence="8" id="KW-0547">Nucleotide-binding</keyword>
<keyword evidence="7 16" id="KW-0732">Signal</keyword>
<organism evidence="20 21">
    <name type="scientific">Pseudomonas soli</name>
    <dbReference type="NCBI Taxonomy" id="1306993"/>
    <lineage>
        <taxon>Bacteria</taxon>
        <taxon>Pseudomonadati</taxon>
        <taxon>Pseudomonadota</taxon>
        <taxon>Gammaproteobacteria</taxon>
        <taxon>Pseudomonadales</taxon>
        <taxon>Pseudomonadaceae</taxon>
        <taxon>Pseudomonas</taxon>
    </lineage>
</organism>
<keyword evidence="9" id="KW-0067">ATP-binding</keyword>
<dbReference type="CDD" id="cd17546">
    <property type="entry name" value="REC_hyHK_CKI1_RcsC-like"/>
    <property type="match status" value="1"/>
</dbReference>
<keyword evidence="6" id="KW-0812">Transmembrane</keyword>
<dbReference type="PROSITE" id="PS50110">
    <property type="entry name" value="RESPONSE_REGULATORY"/>
    <property type="match status" value="1"/>
</dbReference>
<evidence type="ECO:0000256" key="4">
    <source>
        <dbReference type="ARBA" id="ARBA00022475"/>
    </source>
</evidence>
<keyword evidence="15" id="KW-0175">Coiled coil</keyword>
<evidence type="ECO:0000256" key="10">
    <source>
        <dbReference type="ARBA" id="ARBA00022989"/>
    </source>
</evidence>
<dbReference type="Gene3D" id="1.10.287.130">
    <property type="match status" value="1"/>
</dbReference>
<evidence type="ECO:0000256" key="6">
    <source>
        <dbReference type="ARBA" id="ARBA00022692"/>
    </source>
</evidence>
<comment type="subcellular location">
    <subcellularLocation>
        <location evidence="2">Cell membrane</location>
        <topology evidence="2">Multi-pass membrane protein</topology>
    </subcellularLocation>
</comment>
<dbReference type="PROSITE" id="PS50894">
    <property type="entry name" value="HPT"/>
    <property type="match status" value="1"/>
</dbReference>
<dbReference type="EMBL" id="FOEQ01000009">
    <property type="protein sequence ID" value="SER58359.1"/>
    <property type="molecule type" value="Genomic_DNA"/>
</dbReference>
<feature type="signal peptide" evidence="16">
    <location>
        <begin position="1"/>
        <end position="21"/>
    </location>
</feature>
<gene>
    <name evidence="20" type="ORF">SAMN05216230_109187</name>
</gene>